<accession>A0A2N5CPM2</accession>
<feature type="binding site" evidence="8">
    <location>
        <position position="292"/>
    </location>
    <ligand>
        <name>substrate</name>
    </ligand>
</feature>
<dbReference type="SUPFAM" id="SSF56601">
    <property type="entry name" value="beta-lactamase/transpeptidase-like"/>
    <property type="match status" value="1"/>
</dbReference>
<dbReference type="InterPro" id="IPR012338">
    <property type="entry name" value="Beta-lactam/transpept-like"/>
</dbReference>
<dbReference type="GO" id="GO:0006508">
    <property type="term" value="P:proteolysis"/>
    <property type="evidence" value="ECO:0007669"/>
    <property type="project" value="InterPro"/>
</dbReference>
<evidence type="ECO:0000256" key="1">
    <source>
        <dbReference type="ARBA" id="ARBA00007164"/>
    </source>
</evidence>
<evidence type="ECO:0000256" key="5">
    <source>
        <dbReference type="ARBA" id="ARBA00022984"/>
    </source>
</evidence>
<organism evidence="12 13">
    <name type="scientific">Caulobacter flavus</name>
    <dbReference type="NCBI Taxonomy" id="1679497"/>
    <lineage>
        <taxon>Bacteria</taxon>
        <taxon>Pseudomonadati</taxon>
        <taxon>Pseudomonadota</taxon>
        <taxon>Alphaproteobacteria</taxon>
        <taxon>Caulobacterales</taxon>
        <taxon>Caulobacteraceae</taxon>
        <taxon>Caulobacter</taxon>
    </lineage>
</organism>
<evidence type="ECO:0000313" key="13">
    <source>
        <dbReference type="Proteomes" id="UP000234483"/>
    </source>
</evidence>
<dbReference type="PANTHER" id="PTHR21581">
    <property type="entry name" value="D-ALANYL-D-ALANINE CARBOXYPEPTIDASE"/>
    <property type="match status" value="1"/>
</dbReference>
<dbReference type="GO" id="GO:0008360">
    <property type="term" value="P:regulation of cell shape"/>
    <property type="evidence" value="ECO:0007669"/>
    <property type="project" value="UniProtKB-KW"/>
</dbReference>
<evidence type="ECO:0000259" key="11">
    <source>
        <dbReference type="Pfam" id="PF00768"/>
    </source>
</evidence>
<dbReference type="AlphaFoldDB" id="A0A2N5CPM2"/>
<feature type="domain" description="Peptidase S11 D-alanyl-D-alanine carboxypeptidase A N-terminal" evidence="11">
    <location>
        <begin position="106"/>
        <end position="322"/>
    </location>
</feature>
<evidence type="ECO:0000256" key="2">
    <source>
        <dbReference type="ARBA" id="ARBA00022729"/>
    </source>
</evidence>
<evidence type="ECO:0000256" key="7">
    <source>
        <dbReference type="PIRSR" id="PIRSR618044-1"/>
    </source>
</evidence>
<keyword evidence="5" id="KW-0573">Peptidoglycan synthesis</keyword>
<dbReference type="Proteomes" id="UP000234483">
    <property type="component" value="Unassembled WGS sequence"/>
</dbReference>
<keyword evidence="4" id="KW-0133">Cell shape</keyword>
<evidence type="ECO:0000256" key="3">
    <source>
        <dbReference type="ARBA" id="ARBA00022801"/>
    </source>
</evidence>
<evidence type="ECO:0000313" key="12">
    <source>
        <dbReference type="EMBL" id="PLR09117.1"/>
    </source>
</evidence>
<dbReference type="GO" id="GO:0009252">
    <property type="term" value="P:peptidoglycan biosynthetic process"/>
    <property type="evidence" value="ECO:0007669"/>
    <property type="project" value="UniProtKB-KW"/>
</dbReference>
<evidence type="ECO:0000256" key="6">
    <source>
        <dbReference type="ARBA" id="ARBA00023316"/>
    </source>
</evidence>
<protein>
    <submittedName>
        <fullName evidence="12">Peptidase M15</fullName>
    </submittedName>
</protein>
<dbReference type="Pfam" id="PF00768">
    <property type="entry name" value="Peptidase_S11"/>
    <property type="match status" value="1"/>
</dbReference>
<dbReference type="GO" id="GO:0009002">
    <property type="term" value="F:serine-type D-Ala-D-Ala carboxypeptidase activity"/>
    <property type="evidence" value="ECO:0007669"/>
    <property type="project" value="InterPro"/>
</dbReference>
<evidence type="ECO:0000256" key="8">
    <source>
        <dbReference type="PIRSR" id="PIRSR618044-2"/>
    </source>
</evidence>
<comment type="caution">
    <text evidence="12">The sequence shown here is derived from an EMBL/GenBank/DDBJ whole genome shotgun (WGS) entry which is preliminary data.</text>
</comment>
<dbReference type="PANTHER" id="PTHR21581:SF6">
    <property type="entry name" value="TRAFFICKING PROTEIN PARTICLE COMPLEX SUBUNIT 12"/>
    <property type="match status" value="1"/>
</dbReference>
<dbReference type="InterPro" id="IPR018044">
    <property type="entry name" value="Peptidase_S11"/>
</dbReference>
<evidence type="ECO:0000256" key="9">
    <source>
        <dbReference type="RuleBase" id="RU004016"/>
    </source>
</evidence>
<feature type="active site" description="Proton acceptor" evidence="7">
    <location>
        <position position="134"/>
    </location>
</feature>
<gene>
    <name evidence="12" type="ORF">CFHF_18405</name>
</gene>
<feature type="active site" evidence="7">
    <location>
        <position position="191"/>
    </location>
</feature>
<feature type="active site" description="Acyl-ester intermediate" evidence="7">
    <location>
        <position position="131"/>
    </location>
</feature>
<dbReference type="PRINTS" id="PR00725">
    <property type="entry name" value="DADACBPTASE1"/>
</dbReference>
<dbReference type="Gene3D" id="3.40.710.10">
    <property type="entry name" value="DD-peptidase/beta-lactamase superfamily"/>
    <property type="match status" value="1"/>
</dbReference>
<name>A0A2N5CPM2_9CAUL</name>
<proteinExistence type="inferred from homology"/>
<feature type="region of interest" description="Disordered" evidence="10">
    <location>
        <begin position="1"/>
        <end position="20"/>
    </location>
</feature>
<keyword evidence="2" id="KW-0732">Signal</keyword>
<keyword evidence="3" id="KW-0378">Hydrolase</keyword>
<keyword evidence="6" id="KW-0961">Cell wall biogenesis/degradation</keyword>
<reference evidence="12 13" key="1">
    <citation type="submission" date="2017-12" db="EMBL/GenBank/DDBJ databases">
        <title>The genome sequence of Caulobacter flavus CGMCC1 15093.</title>
        <authorList>
            <person name="Gao J."/>
            <person name="Mao X."/>
            <person name="Sun J."/>
        </authorList>
    </citation>
    <scope>NUCLEOTIDE SEQUENCE [LARGE SCALE GENOMIC DNA]</scope>
    <source>
        <strain evidence="12 13">CGMCC1 15093</strain>
    </source>
</reference>
<evidence type="ECO:0000256" key="10">
    <source>
        <dbReference type="SAM" id="MobiDB-lite"/>
    </source>
</evidence>
<sequence>MAKEPRPGRARRPAVRSPGSWQAMKISPHDVFGQRLRLTLPLHGRHGLMSAPSIFRFVSMAGRRPSAPSTLSARTWLTAMLLACLWACPGPDAWAGAPGASQERFAAIVIDAQTGETLYARHADARRYPASLTKVMTLFLAFDALEAGRAKRTDRIIISPRAAAKPPSRLGLAAGSSLTLQEAMDVLVVKSANDVATAMAEHLGGDEAAFARAMNAKARRLGLAHTQFRNASGLPDSQHYSTARDLARLGRAFLKEHPGDYAIFGQQQTLFRGRVIKGHNRLLAEPGIDGFKTGFINASGYNLLTSGLRDGRRVIAVVLGGRSARTRDAFMDRLIQASFSSLAIRSAGFEVAVSDLLAPSPVKPSDSAPIMLAAAEAAPSAGIAQVRPVSAPASVDGGAATPPPRQWWIQVGAFRSKSTSLARLEAVSQRHPRQFGRRASDVTRTGALFAARFSARSAKGASAACAVLTAEGEDCLVLLE</sequence>
<dbReference type="InterPro" id="IPR001967">
    <property type="entry name" value="Peptidase_S11_N"/>
</dbReference>
<dbReference type="EMBL" id="PJRQ01000040">
    <property type="protein sequence ID" value="PLR09117.1"/>
    <property type="molecule type" value="Genomic_DNA"/>
</dbReference>
<comment type="similarity">
    <text evidence="1 9">Belongs to the peptidase S11 family.</text>
</comment>
<evidence type="ECO:0000256" key="4">
    <source>
        <dbReference type="ARBA" id="ARBA00022960"/>
    </source>
</evidence>
<dbReference type="GO" id="GO:0071555">
    <property type="term" value="P:cell wall organization"/>
    <property type="evidence" value="ECO:0007669"/>
    <property type="project" value="UniProtKB-KW"/>
</dbReference>